<reference evidence="2 3" key="1">
    <citation type="submission" date="2019-12" db="EMBL/GenBank/DDBJ databases">
        <title>Roseobacter cerasinus sp. nov., isolated from seawater around aquaculture.</title>
        <authorList>
            <person name="Muramatsu S."/>
            <person name="Takabe Y."/>
            <person name="Mori K."/>
            <person name="Takaichi S."/>
            <person name="Hanada S."/>
        </authorList>
    </citation>
    <scope>NUCLEOTIDE SEQUENCE [LARGE SCALE GENOMIC DNA]</scope>
    <source>
        <strain evidence="2 3">AI77</strain>
    </source>
</reference>
<feature type="region of interest" description="Disordered" evidence="1">
    <location>
        <begin position="30"/>
        <end position="52"/>
    </location>
</feature>
<accession>A0A640VLV3</accession>
<sequence length="89" mass="9669">MRKGIGVGIRSRFRHQSPIINGDAYPDDLTGACGEHPQSSPLGVRPDRSRHQGSQALPLALLAARDDTCEVSYPARRDRRNCAIETGTA</sequence>
<protein>
    <submittedName>
        <fullName evidence="2">Uncharacterized protein</fullName>
    </submittedName>
</protein>
<evidence type="ECO:0000313" key="3">
    <source>
        <dbReference type="Proteomes" id="UP000436522"/>
    </source>
</evidence>
<evidence type="ECO:0000256" key="1">
    <source>
        <dbReference type="SAM" id="MobiDB-lite"/>
    </source>
</evidence>
<gene>
    <name evidence="2" type="ORF">So717_10260</name>
</gene>
<dbReference type="AlphaFoldDB" id="A0A640VLV3"/>
<proteinExistence type="predicted"/>
<dbReference type="EMBL" id="BLIV01000002">
    <property type="protein sequence ID" value="GFE49273.1"/>
    <property type="molecule type" value="Genomic_DNA"/>
</dbReference>
<keyword evidence="3" id="KW-1185">Reference proteome</keyword>
<organism evidence="2 3">
    <name type="scientific">Roseobacter cerasinus</name>
    <dbReference type="NCBI Taxonomy" id="2602289"/>
    <lineage>
        <taxon>Bacteria</taxon>
        <taxon>Pseudomonadati</taxon>
        <taxon>Pseudomonadota</taxon>
        <taxon>Alphaproteobacteria</taxon>
        <taxon>Rhodobacterales</taxon>
        <taxon>Roseobacteraceae</taxon>
        <taxon>Roseobacter</taxon>
    </lineage>
</organism>
<comment type="caution">
    <text evidence="2">The sequence shown here is derived from an EMBL/GenBank/DDBJ whole genome shotgun (WGS) entry which is preliminary data.</text>
</comment>
<name>A0A640VLV3_9RHOB</name>
<dbReference type="Proteomes" id="UP000436522">
    <property type="component" value="Unassembled WGS sequence"/>
</dbReference>
<evidence type="ECO:0000313" key="2">
    <source>
        <dbReference type="EMBL" id="GFE49273.1"/>
    </source>
</evidence>